<evidence type="ECO:0000313" key="3">
    <source>
        <dbReference type="Proteomes" id="UP000199315"/>
    </source>
</evidence>
<feature type="transmembrane region" description="Helical" evidence="1">
    <location>
        <begin position="12"/>
        <end position="31"/>
    </location>
</feature>
<proteinExistence type="predicted"/>
<keyword evidence="1" id="KW-0812">Transmembrane</keyword>
<keyword evidence="1" id="KW-0472">Membrane</keyword>
<organism evidence="2 3">
    <name type="scientific">Anaerobium acetethylicum</name>
    <dbReference type="NCBI Taxonomy" id="1619234"/>
    <lineage>
        <taxon>Bacteria</taxon>
        <taxon>Bacillati</taxon>
        <taxon>Bacillota</taxon>
        <taxon>Clostridia</taxon>
        <taxon>Lachnospirales</taxon>
        <taxon>Lachnospiraceae</taxon>
        <taxon>Anaerobium</taxon>
    </lineage>
</organism>
<dbReference type="EMBL" id="FMKA01000009">
    <property type="protein sequence ID" value="SCP97218.1"/>
    <property type="molecule type" value="Genomic_DNA"/>
</dbReference>
<feature type="transmembrane region" description="Helical" evidence="1">
    <location>
        <begin position="93"/>
        <end position="111"/>
    </location>
</feature>
<accession>A0A1D3TTB9</accession>
<reference evidence="2 3" key="1">
    <citation type="submission" date="2016-09" db="EMBL/GenBank/DDBJ databases">
        <authorList>
            <person name="Capua I."/>
            <person name="De Benedictis P."/>
            <person name="Joannis T."/>
            <person name="Lombin L.H."/>
            <person name="Cattoli G."/>
        </authorList>
    </citation>
    <scope>NUCLEOTIDE SEQUENCE [LARGE SCALE GENOMIC DNA]</scope>
    <source>
        <strain evidence="2 3">GluBS11</strain>
    </source>
</reference>
<sequence>MNTGFYRTGRYFLLVTTVMIVMSLLFSYAAAGNLSNRIRYTEMSTKTSVYGSVLSDADRTDADSEAQKIYNPNLHIADDSEHDKSYMKYLNRHLKSGMLFEAFVVFITFALHKKLRNDKREFFEYTSFRHILDLMNYIHKMDGGTEKYFVCCSL</sequence>
<dbReference type="STRING" id="1619234.SAMN05421730_100940"/>
<keyword evidence="1" id="KW-1133">Transmembrane helix</keyword>
<keyword evidence="3" id="KW-1185">Reference proteome</keyword>
<dbReference type="RefSeq" id="WP_091233096.1">
    <property type="nucleotide sequence ID" value="NZ_FMKA01000009.1"/>
</dbReference>
<evidence type="ECO:0000256" key="1">
    <source>
        <dbReference type="SAM" id="Phobius"/>
    </source>
</evidence>
<evidence type="ECO:0000313" key="2">
    <source>
        <dbReference type="EMBL" id="SCP97218.1"/>
    </source>
</evidence>
<protein>
    <submittedName>
        <fullName evidence="2">Uncharacterized protein</fullName>
    </submittedName>
</protein>
<gene>
    <name evidence="2" type="ORF">SAMN05421730_100940</name>
</gene>
<dbReference type="AlphaFoldDB" id="A0A1D3TTB9"/>
<dbReference type="Proteomes" id="UP000199315">
    <property type="component" value="Unassembled WGS sequence"/>
</dbReference>
<name>A0A1D3TTB9_9FIRM</name>